<reference evidence="2" key="1">
    <citation type="submission" date="2022-06" db="EMBL/GenBank/DDBJ databases">
        <title>Whole genome shotgun sequencing (WGS) of Rathayibacter sp. ZW T2_19, isolated from stored onions (Allium cepa).</title>
        <authorList>
            <person name="Stoll D.A."/>
            <person name="Huch M."/>
        </authorList>
    </citation>
    <scope>NUCLEOTIDE SEQUENCE</scope>
    <source>
        <strain evidence="2">ZW T2_19</strain>
    </source>
</reference>
<name>A0A9X2DZN9_9MICO</name>
<protein>
    <submittedName>
        <fullName evidence="2">Uncharacterized protein</fullName>
    </submittedName>
</protein>
<proteinExistence type="predicted"/>
<evidence type="ECO:0000313" key="2">
    <source>
        <dbReference type="EMBL" id="MCM6763643.1"/>
    </source>
</evidence>
<keyword evidence="1" id="KW-0812">Transmembrane</keyword>
<evidence type="ECO:0000313" key="3">
    <source>
        <dbReference type="Proteomes" id="UP001155240"/>
    </source>
</evidence>
<keyword evidence="1" id="KW-1133">Transmembrane helix</keyword>
<sequence>VWVSPRALLVNGQRRPYLRNSGHEAARAARLLSTATGGSVDVLAVIVVVGAKLTRRNTPDGVAVITIRELAAFLSRNANPARSAVSTEIIRHAVVQPRTWSRSGSAPELSTDHLLWFLDLRDRVRSAARRRNAWVLAALAGSLGTLVGAFDLVIATVTAVSL</sequence>
<comment type="caution">
    <text evidence="2">The sequence shown here is derived from an EMBL/GenBank/DDBJ whole genome shotgun (WGS) entry which is preliminary data.</text>
</comment>
<keyword evidence="3" id="KW-1185">Reference proteome</keyword>
<organism evidence="2 3">
    <name type="scientific">Rathayibacter rubneri</name>
    <dbReference type="NCBI Taxonomy" id="2950106"/>
    <lineage>
        <taxon>Bacteria</taxon>
        <taxon>Bacillati</taxon>
        <taxon>Actinomycetota</taxon>
        <taxon>Actinomycetes</taxon>
        <taxon>Micrococcales</taxon>
        <taxon>Microbacteriaceae</taxon>
        <taxon>Rathayibacter</taxon>
    </lineage>
</organism>
<dbReference type="EMBL" id="JAMRYM010000075">
    <property type="protein sequence ID" value="MCM6763643.1"/>
    <property type="molecule type" value="Genomic_DNA"/>
</dbReference>
<dbReference type="Proteomes" id="UP001155240">
    <property type="component" value="Unassembled WGS sequence"/>
</dbReference>
<feature type="non-terminal residue" evidence="2">
    <location>
        <position position="1"/>
    </location>
</feature>
<keyword evidence="1" id="KW-0472">Membrane</keyword>
<dbReference type="AlphaFoldDB" id="A0A9X2DZN9"/>
<evidence type="ECO:0000256" key="1">
    <source>
        <dbReference type="SAM" id="Phobius"/>
    </source>
</evidence>
<accession>A0A9X2DZN9</accession>
<gene>
    <name evidence="2" type="ORF">NB037_14570</name>
</gene>
<feature type="transmembrane region" description="Helical" evidence="1">
    <location>
        <begin position="133"/>
        <end position="160"/>
    </location>
</feature>